<dbReference type="SUPFAM" id="SSF110849">
    <property type="entry name" value="ParB/Sulfiredoxin"/>
    <property type="match status" value="1"/>
</dbReference>
<dbReference type="GO" id="GO:0045881">
    <property type="term" value="P:positive regulation of sporulation resulting in formation of a cellular spore"/>
    <property type="evidence" value="ECO:0007669"/>
    <property type="project" value="TreeGrafter"/>
</dbReference>
<dbReference type="EMBL" id="LDPR01000002">
    <property type="protein sequence ID" value="KLO38341.1"/>
    <property type="molecule type" value="Genomic_DNA"/>
</dbReference>
<feature type="region of interest" description="Disordered" evidence="1">
    <location>
        <begin position="1"/>
        <end position="20"/>
    </location>
</feature>
<feature type="region of interest" description="Disordered" evidence="1">
    <location>
        <begin position="350"/>
        <end position="372"/>
    </location>
</feature>
<dbReference type="AlphaFoldDB" id="A0A0I9U251"/>
<dbReference type="InterPro" id="IPR036086">
    <property type="entry name" value="ParB/Sulfiredoxin_sf"/>
</dbReference>
<sequence length="536" mass="57928">MTAAASTANTATTSPGTVEHLDPHALALEPNVREDAPTSQGYAELVTSIRNYGVLSPLTAVRTAEGAVTVRDGQRRLLAAREAGLAAVPVYVTADLATTDQARTVARITEQIVVNDHRAPLTETQRAKGIQQLLLEGLTPAKVAKSLTVPKALVEAAATATRSEQAMSALSHAQLSITQAAILADFDADPQAVQYLTEAGSAGDFEHRVAELRQKAATAHARESAAAPLRNKGYRLLTERPGWNDELFATRWDRLCDGQGNTLSDAVTGQDPQLWAVWLDEVEVYEDSRTGEEVDEGDIDWDIDAADHDAAPEEGYVHPRFIVERTVFEPEFFCLDVDAAGVLTRQQYYQRSRPGANPATGDTGAEQRREAELRDKRKVVALNKLGHAAIEVRRAWVKNHLLARKTPPLGAALFVAAQLAEHPSLLIGSHSASTAAELLAVKDSDTVADTIAALPPAADPRASVITLGLVLGALEAETPKDAWRRRYTNYSKDYLRFLADNGYELSDIEKVITGQAKEDAIYDRIAAAKTTPRKAG</sequence>
<evidence type="ECO:0000313" key="3">
    <source>
        <dbReference type="EMBL" id="KLO38341.1"/>
    </source>
</evidence>
<organism evidence="3 4">
    <name type="scientific">Mycobacterium haemophilum</name>
    <dbReference type="NCBI Taxonomy" id="29311"/>
    <lineage>
        <taxon>Bacteria</taxon>
        <taxon>Bacillati</taxon>
        <taxon>Actinomycetota</taxon>
        <taxon>Actinomycetes</taxon>
        <taxon>Mycobacteriales</taxon>
        <taxon>Mycobacteriaceae</taxon>
        <taxon>Mycobacterium</taxon>
    </lineage>
</organism>
<dbReference type="Gene3D" id="3.90.1530.30">
    <property type="match status" value="1"/>
</dbReference>
<proteinExistence type="predicted"/>
<dbReference type="RefSeq" id="WP_047316165.1">
    <property type="nucleotide sequence ID" value="NZ_LDPQ01000022.1"/>
</dbReference>
<gene>
    <name evidence="3" type="ORF">ABH38_02540</name>
</gene>
<dbReference type="CDD" id="cd16387">
    <property type="entry name" value="ParB_N_Srx"/>
    <property type="match status" value="1"/>
</dbReference>
<dbReference type="PATRIC" id="fig|29311.18.peg.2236"/>
<feature type="domain" description="ParB-like N-terminal" evidence="2">
    <location>
        <begin position="19"/>
        <end position="111"/>
    </location>
</feature>
<dbReference type="GO" id="GO:0005694">
    <property type="term" value="C:chromosome"/>
    <property type="evidence" value="ECO:0007669"/>
    <property type="project" value="TreeGrafter"/>
</dbReference>
<dbReference type="PANTHER" id="PTHR33375">
    <property type="entry name" value="CHROMOSOME-PARTITIONING PROTEIN PARB-RELATED"/>
    <property type="match status" value="1"/>
</dbReference>
<dbReference type="OrthoDB" id="3846919at2"/>
<keyword evidence="4" id="KW-1185">Reference proteome</keyword>
<dbReference type="SMART" id="SM00470">
    <property type="entry name" value="ParB"/>
    <property type="match status" value="1"/>
</dbReference>
<comment type="caution">
    <text evidence="3">The sequence shown here is derived from an EMBL/GenBank/DDBJ whole genome shotgun (WGS) entry which is preliminary data.</text>
</comment>
<dbReference type="InterPro" id="IPR003115">
    <property type="entry name" value="ParB_N"/>
</dbReference>
<dbReference type="PANTHER" id="PTHR33375:SF1">
    <property type="entry name" value="CHROMOSOME-PARTITIONING PROTEIN PARB-RELATED"/>
    <property type="match status" value="1"/>
</dbReference>
<name>A0A0I9U251_9MYCO</name>
<accession>A0A0I9U251</accession>
<evidence type="ECO:0000259" key="2">
    <source>
        <dbReference type="SMART" id="SM00470"/>
    </source>
</evidence>
<reference evidence="3 4" key="1">
    <citation type="submission" date="2015-05" db="EMBL/GenBank/DDBJ databases">
        <title>Genome sequence of Mycobacterium haemophilum.</title>
        <authorList>
            <person name="Greninger A.L."/>
            <person name="Cunningham G."/>
            <person name="Miller S."/>
        </authorList>
    </citation>
    <scope>NUCLEOTIDE SEQUENCE [LARGE SCALE GENOMIC DNA]</scope>
    <source>
        <strain evidence="4">UC1</strain>
    </source>
</reference>
<protein>
    <recommendedName>
        <fullName evidence="2">ParB-like N-terminal domain-containing protein</fullName>
    </recommendedName>
</protein>
<dbReference type="GO" id="GO:0007059">
    <property type="term" value="P:chromosome segregation"/>
    <property type="evidence" value="ECO:0007669"/>
    <property type="project" value="TreeGrafter"/>
</dbReference>
<feature type="compositionally biased region" description="Low complexity" evidence="1">
    <location>
        <begin position="1"/>
        <end position="14"/>
    </location>
</feature>
<dbReference type="InterPro" id="IPR050336">
    <property type="entry name" value="Chromosome_partition/occlusion"/>
</dbReference>
<dbReference type="Pfam" id="PF02195">
    <property type="entry name" value="ParB_N"/>
    <property type="match status" value="1"/>
</dbReference>
<evidence type="ECO:0000313" key="4">
    <source>
        <dbReference type="Proteomes" id="UP000036334"/>
    </source>
</evidence>
<evidence type="ECO:0000256" key="1">
    <source>
        <dbReference type="SAM" id="MobiDB-lite"/>
    </source>
</evidence>
<dbReference type="Proteomes" id="UP000036334">
    <property type="component" value="Unassembled WGS sequence"/>
</dbReference>